<proteinExistence type="predicted"/>
<dbReference type="PROSITE" id="PS50181">
    <property type="entry name" value="FBOX"/>
    <property type="match status" value="1"/>
</dbReference>
<dbReference type="SUPFAM" id="SSF52047">
    <property type="entry name" value="RNI-like"/>
    <property type="match status" value="1"/>
</dbReference>
<dbReference type="InterPro" id="IPR001810">
    <property type="entry name" value="F-box_dom"/>
</dbReference>
<evidence type="ECO:0000313" key="7">
    <source>
        <dbReference type="Proteomes" id="UP000663873"/>
    </source>
</evidence>
<evidence type="ECO:0000313" key="4">
    <source>
        <dbReference type="EMBL" id="CAF4328096.1"/>
    </source>
</evidence>
<name>A0A817Y577_9BILA</name>
<dbReference type="OrthoDB" id="10021933at2759"/>
<dbReference type="EMBL" id="CAJNYD010003214">
    <property type="protein sequence ID" value="CAF3484710.1"/>
    <property type="molecule type" value="Genomic_DNA"/>
</dbReference>
<evidence type="ECO:0000259" key="1">
    <source>
        <dbReference type="PROSITE" id="PS50181"/>
    </source>
</evidence>
<dbReference type="EMBL" id="CAJOBP010002007">
    <property type="protein sequence ID" value="CAF4328096.1"/>
    <property type="molecule type" value="Genomic_DNA"/>
</dbReference>
<dbReference type="Proteomes" id="UP000663833">
    <property type="component" value="Unassembled WGS sequence"/>
</dbReference>
<evidence type="ECO:0000313" key="3">
    <source>
        <dbReference type="EMBL" id="CAF3484710.1"/>
    </source>
</evidence>
<keyword evidence="7" id="KW-1185">Reference proteome</keyword>
<dbReference type="Proteomes" id="UP000663873">
    <property type="component" value="Unassembled WGS sequence"/>
</dbReference>
<evidence type="ECO:0000313" key="5">
    <source>
        <dbReference type="EMBL" id="CAF4400729.1"/>
    </source>
</evidence>
<accession>A0A817Y577</accession>
<protein>
    <recommendedName>
        <fullName evidence="1">F-box domain-containing protein</fullName>
    </recommendedName>
</protein>
<evidence type="ECO:0000313" key="6">
    <source>
        <dbReference type="Proteomes" id="UP000663825"/>
    </source>
</evidence>
<dbReference type="Proteomes" id="UP000663851">
    <property type="component" value="Unassembled WGS sequence"/>
</dbReference>
<evidence type="ECO:0000313" key="2">
    <source>
        <dbReference type="EMBL" id="CAF3377398.1"/>
    </source>
</evidence>
<dbReference type="Proteomes" id="UP000663825">
    <property type="component" value="Unassembled WGS sequence"/>
</dbReference>
<dbReference type="AlphaFoldDB" id="A0A817Y577"/>
<dbReference type="EMBL" id="CAJOBO010001681">
    <property type="protein sequence ID" value="CAF4400729.1"/>
    <property type="molecule type" value="Genomic_DNA"/>
</dbReference>
<gene>
    <name evidence="5" type="ORF">HFQ381_LOCUS20068</name>
    <name evidence="3" type="ORF">LUA448_LOCUS24251</name>
    <name evidence="2" type="ORF">TIS948_LOCUS25623</name>
    <name evidence="4" type="ORF">UJA718_LOCUS14311</name>
</gene>
<organism evidence="2 6">
    <name type="scientific">Rotaria socialis</name>
    <dbReference type="NCBI Taxonomy" id="392032"/>
    <lineage>
        <taxon>Eukaryota</taxon>
        <taxon>Metazoa</taxon>
        <taxon>Spiralia</taxon>
        <taxon>Gnathifera</taxon>
        <taxon>Rotifera</taxon>
        <taxon>Eurotatoria</taxon>
        <taxon>Bdelloidea</taxon>
        <taxon>Philodinida</taxon>
        <taxon>Philodinidae</taxon>
        <taxon>Rotaria</taxon>
    </lineage>
</organism>
<dbReference type="EMBL" id="CAJNXB010004471">
    <property type="protein sequence ID" value="CAF3377398.1"/>
    <property type="molecule type" value="Genomic_DNA"/>
</dbReference>
<feature type="domain" description="F-box" evidence="1">
    <location>
        <begin position="548"/>
        <end position="574"/>
    </location>
</feature>
<comment type="caution">
    <text evidence="2">The sequence shown here is derived from an EMBL/GenBank/DDBJ whole genome shotgun (WGS) entry which is preliminary data.</text>
</comment>
<reference evidence="2" key="1">
    <citation type="submission" date="2021-02" db="EMBL/GenBank/DDBJ databases">
        <authorList>
            <person name="Nowell W R."/>
        </authorList>
    </citation>
    <scope>NUCLEOTIDE SEQUENCE</scope>
</reference>
<sequence length="1072" mass="125776">MIKTELLDLPNELFPLIFQYLNSKNLIQTFFNVQSNRIQILIQPFISHLDISQETNQWIQTYLPDILNQQNVLALRLHAKQITLILPYVLLSKIQSMHIFDSHWSTDTLKQGLDQFGQRLKRLSITFTDPYGQGDLASHLFQRYCQLEYVNITGRSLFFGNNEISTCTKLTYLSVELEGMHRVFILMQNLPNLQQLKVKFRIEERMIQPTCYFKNLISCNTLQRITFTGCTRYFEHLSHFFATFGSTIQCLTINIDLMYNAIDGVRLERELLNKMQCLASFDLIIHSILAHRESIGINTFQTLSWRKFNPIVYWNDIHAHQHTIFTLPYRSNTFKHLSNDFHSSCASNREVFLYFERVRTLSLLVTTPLTLETFEFIAKSFPNIKTLELTNPIELSRGELKQNRTISLLSDVFLSNNTLQLPSIVKFCFLLRSHFDNYQILRRFLHLLPNLVYLQMFIGRSLFHEILKYEREDNFVRSALNRIETLQTVNFYDEKNILTNEETHNLFPNAKKLFHGGDTEVIKSNATSHQHVIVLPNKITVVFVMTSKTLLFDLPNELFPCIFQYLSAIDLLKIFADDKSHRLQTLIRPFISRLDISRESDEWVQNHLSNVLTQHEIVHLRLQSNHLTLIEKHLSANNIQSMQMVEFDASNDNQKQMLDRFGGKLKRLSFVQPEPHEYDNLASLLFRSDSQLERLTLLDYPLYFSVDDIEPCTRLTHLSIVLEGMSSVFVLIQHLPNLQNLKVTMFSQECIVQTPPDIKDVKPCSKLRSVTFKGWIKYFDHIESFFATFGSTIEYLSMDIDCRYYVFNGKKLEHVLLDKMPCLSSLDLIIFSPLANEDSIEIETFKSFSWQKFNPIVYWHDVHAQQHMIFTLPYKSDRFEYFSNEFVSTCVSSQTVSLCFDRVRTLILTNTTPFNFETFLFIEKVFPKVETIKLTHWIIDLLDEDEHENEDHQNVAVMNDDVLADTSLQIPSVKELRIDLSSPFKDYKAFRRFLQIFPNLISLKFQTEQSLLHDILQHEQEDKFIKTALARIEQLDIAFEDEKKPWTDAEIRQLFPKVKNIVKQYTREFGGA</sequence>